<accession>M7YSG3</accession>
<sequence>MRPAQEEERLREVKKERLQLKEDEEEGARDADFWEELKVICSLPPLSPLSPYPHFAFPQLSVVS</sequence>
<organism evidence="1">
    <name type="scientific">Triticum urartu</name>
    <name type="common">Red wild einkorn</name>
    <name type="synonym">Crithodium urartu</name>
    <dbReference type="NCBI Taxonomy" id="4572"/>
    <lineage>
        <taxon>Eukaryota</taxon>
        <taxon>Viridiplantae</taxon>
        <taxon>Streptophyta</taxon>
        <taxon>Embryophyta</taxon>
        <taxon>Tracheophyta</taxon>
        <taxon>Spermatophyta</taxon>
        <taxon>Magnoliopsida</taxon>
        <taxon>Liliopsida</taxon>
        <taxon>Poales</taxon>
        <taxon>Poaceae</taxon>
        <taxon>BOP clade</taxon>
        <taxon>Pooideae</taxon>
        <taxon>Triticodae</taxon>
        <taxon>Triticeae</taxon>
        <taxon>Triticinae</taxon>
        <taxon>Triticum</taxon>
    </lineage>
</organism>
<dbReference type="EMBL" id="KD231830">
    <property type="protein sequence ID" value="EMS50417.1"/>
    <property type="molecule type" value="Genomic_DNA"/>
</dbReference>
<name>M7YSG3_TRIUA</name>
<protein>
    <submittedName>
        <fullName evidence="1">Uncharacterized protein</fullName>
    </submittedName>
</protein>
<dbReference type="AlphaFoldDB" id="M7YSG3"/>
<proteinExistence type="predicted"/>
<gene>
    <name evidence="1" type="ORF">TRIUR3_34405</name>
</gene>
<evidence type="ECO:0000313" key="1">
    <source>
        <dbReference type="EMBL" id="EMS50417.1"/>
    </source>
</evidence>
<reference evidence="1" key="1">
    <citation type="journal article" date="2013" name="Nature">
        <title>Draft genome of the wheat A-genome progenitor Triticum urartu.</title>
        <authorList>
            <person name="Ling H.Q."/>
            <person name="Zhao S."/>
            <person name="Liu D."/>
            <person name="Wang J."/>
            <person name="Sun H."/>
            <person name="Zhang C."/>
            <person name="Fan H."/>
            <person name="Li D."/>
            <person name="Dong L."/>
            <person name="Tao Y."/>
            <person name="Gao C."/>
            <person name="Wu H."/>
            <person name="Li Y."/>
            <person name="Cui Y."/>
            <person name="Guo X."/>
            <person name="Zheng S."/>
            <person name="Wang B."/>
            <person name="Yu K."/>
            <person name="Liang Q."/>
            <person name="Yang W."/>
            <person name="Lou X."/>
            <person name="Chen J."/>
            <person name="Feng M."/>
            <person name="Jian J."/>
            <person name="Zhang X."/>
            <person name="Luo G."/>
            <person name="Jiang Y."/>
            <person name="Liu J."/>
            <person name="Wang Z."/>
            <person name="Sha Y."/>
            <person name="Zhang B."/>
            <person name="Wu H."/>
            <person name="Tang D."/>
            <person name="Shen Q."/>
            <person name="Xue P."/>
            <person name="Zou S."/>
            <person name="Wang X."/>
            <person name="Liu X."/>
            <person name="Wang F."/>
            <person name="Yang Y."/>
            <person name="An X."/>
            <person name="Dong Z."/>
            <person name="Zhang K."/>
            <person name="Zhang X."/>
            <person name="Luo M.C."/>
            <person name="Dvorak J."/>
            <person name="Tong Y."/>
            <person name="Wang J."/>
            <person name="Yang H."/>
            <person name="Li Z."/>
            <person name="Wang D."/>
            <person name="Zhang A."/>
            <person name="Wang J."/>
        </authorList>
    </citation>
    <scope>NUCLEOTIDE SEQUENCE</scope>
</reference>
<dbReference type="STRING" id="4572.M7YSG3"/>